<dbReference type="OrthoDB" id="7904110at2"/>
<dbReference type="SUPFAM" id="SSF55166">
    <property type="entry name" value="Hedgehog/DD-peptidase"/>
    <property type="match status" value="1"/>
</dbReference>
<gene>
    <name evidence="3" type="ORF">EDC90_103345</name>
</gene>
<proteinExistence type="predicted"/>
<name>A0A4R3NIV0_9HYPH</name>
<feature type="region of interest" description="Disordered" evidence="1">
    <location>
        <begin position="916"/>
        <end position="972"/>
    </location>
</feature>
<dbReference type="PANTHER" id="PTHR34385">
    <property type="entry name" value="D-ALANYL-D-ALANINE CARBOXYPEPTIDASE"/>
    <property type="match status" value="1"/>
</dbReference>
<dbReference type="EMBL" id="SMAR01000033">
    <property type="protein sequence ID" value="TCT34651.1"/>
    <property type="molecule type" value="Genomic_DNA"/>
</dbReference>
<feature type="compositionally biased region" description="Gly residues" evidence="1">
    <location>
        <begin position="963"/>
        <end position="972"/>
    </location>
</feature>
<dbReference type="PANTHER" id="PTHR34385:SF1">
    <property type="entry name" value="PEPTIDOGLYCAN L-ALANYL-D-GLUTAMATE ENDOPEPTIDASE CWLK"/>
    <property type="match status" value="1"/>
</dbReference>
<dbReference type="InterPro" id="IPR003709">
    <property type="entry name" value="VanY-like_core_dom"/>
</dbReference>
<keyword evidence="3" id="KW-0645">Protease</keyword>
<dbReference type="InterPro" id="IPR052179">
    <property type="entry name" value="DD-CPase-like"/>
</dbReference>
<dbReference type="Pfam" id="PF02557">
    <property type="entry name" value="VanY"/>
    <property type="match status" value="1"/>
</dbReference>
<dbReference type="Proteomes" id="UP000295097">
    <property type="component" value="Unassembled WGS sequence"/>
</dbReference>
<feature type="domain" description="D-alanyl-D-alanine carboxypeptidase-like core" evidence="2">
    <location>
        <begin position="109"/>
        <end position="216"/>
    </location>
</feature>
<dbReference type="InterPro" id="IPR009045">
    <property type="entry name" value="Zn_M74/Hedgehog-like"/>
</dbReference>
<keyword evidence="4" id="KW-1185">Reference proteome</keyword>
<comment type="caution">
    <text evidence="3">The sequence shown here is derived from an EMBL/GenBank/DDBJ whole genome shotgun (WGS) entry which is preliminary data.</text>
</comment>
<evidence type="ECO:0000313" key="3">
    <source>
        <dbReference type="EMBL" id="TCT34651.1"/>
    </source>
</evidence>
<organism evidence="3 4">
    <name type="scientific">Martelella mediterranea</name>
    <dbReference type="NCBI Taxonomy" id="293089"/>
    <lineage>
        <taxon>Bacteria</taxon>
        <taxon>Pseudomonadati</taxon>
        <taxon>Pseudomonadota</taxon>
        <taxon>Alphaproteobacteria</taxon>
        <taxon>Hyphomicrobiales</taxon>
        <taxon>Aurantimonadaceae</taxon>
        <taxon>Martelella</taxon>
    </lineage>
</organism>
<dbReference type="GO" id="GO:0004180">
    <property type="term" value="F:carboxypeptidase activity"/>
    <property type="evidence" value="ECO:0007669"/>
    <property type="project" value="UniProtKB-KW"/>
</dbReference>
<evidence type="ECO:0000256" key="1">
    <source>
        <dbReference type="SAM" id="MobiDB-lite"/>
    </source>
</evidence>
<dbReference type="Gene3D" id="3.30.1380.10">
    <property type="match status" value="1"/>
</dbReference>
<protein>
    <submittedName>
        <fullName evidence="3">D-alanyl-D-alanine carboxypeptidase-like protein</fullName>
    </submittedName>
</protein>
<keyword evidence="3" id="KW-0121">Carboxypeptidase</keyword>
<keyword evidence="3" id="KW-0378">Hydrolase</keyword>
<dbReference type="AlphaFoldDB" id="A0A4R3NIV0"/>
<accession>A0A4R3NIV0</accession>
<dbReference type="GO" id="GO:0006508">
    <property type="term" value="P:proteolysis"/>
    <property type="evidence" value="ECO:0007669"/>
    <property type="project" value="InterPro"/>
</dbReference>
<reference evidence="3 4" key="1">
    <citation type="submission" date="2019-03" db="EMBL/GenBank/DDBJ databases">
        <title>Freshwater and sediment microbial communities from various areas in North America, analyzing microbe dynamics in response to fracking.</title>
        <authorList>
            <person name="Lamendella R."/>
        </authorList>
    </citation>
    <scope>NUCLEOTIDE SEQUENCE [LARGE SCALE GENOMIC DNA]</scope>
    <source>
        <strain evidence="3 4">175.2</strain>
    </source>
</reference>
<sequence length="972" mass="103784">MAPIRRLQSEGRAGSGVPSAVAGAGGASNALANLAGSLSDRLYKLAEDATVRAYTEKGIAGGSAAGDQYTDGVTGYGLQNRAINGDPIAAKAFLQGVSNKDKGHTEGLDDNFAVKVASLLQSAPEDIRAGLGMYSGYRSEEHQARLWQNALVKYGSAAAARKWVAPPGKSQHNHGKAMDLAYNGQSLSKAPENVVKWLHDNAPAHGLKFPLSNENWHIEDDSTRGGIGTLAAQAQTRIDPRPLQLRRDGTIAGEAYDRAAQSAYLWRVQAGVSTDLFNAQQQFENDPAGFAAAVEDIKSQYMQDPAFADPLMREAFEQNITQRSNAYQQQITAAYGRQLKAEEQAAFTDGIAAVQVNVERQAYGYGANGDGDEAVGQMVLGAQASIDSAVANGTVTLAEGEKLKEDIAITASRARIQGVYDALPTPQAKEEFAAGLVDKWIADDPSIGEYGDRLMGEITALSETLRRDASDMTNAERTAFKAKAADIEGLIADDVASLTATGKGLDPTDTGLTPSEVERYLGPEAANDWKDARKQALALYDATRNMEAEDAADIATRLEELKSDADASAGKPGYTEKQAIYAAAVKRADDVLKERQTDPLGQAGRAGVVEITPIDPSTPEALSASLATRQRQRKQVSGLYSRTVPFFLPGEQARLSESLMQNPEAIAGFSATLIDTLGDKAVPVLTELSDQAPVIAHATALSLETGDATIADEVSRALALKKEKVFTVKMPSQADQTAIALPNLGTAFAGQPRLQSAALQTAAILFEKAANEQGFDPSEIEEDGTVAQETYLSILDRVTGGRKIQGRDFGGLADVNDTRIVVPPDMEKTRPQELLDNLSAKQLAALPPYESGDFEIQINRIRNAQLVGIGDGIYRVALGDAASDDPQYMVQPDGSAWLLDIRQLADIEARTQTIYQDTRRGSRPVETIIAPAGEAEADTGARGQSRYTPQPPGQTSPNQNLRRGGGADWRER</sequence>
<dbReference type="CDD" id="cd14814">
    <property type="entry name" value="Peptidase_M15"/>
    <property type="match status" value="1"/>
</dbReference>
<evidence type="ECO:0000313" key="4">
    <source>
        <dbReference type="Proteomes" id="UP000295097"/>
    </source>
</evidence>
<dbReference type="RefSeq" id="WP_132313699.1">
    <property type="nucleotide sequence ID" value="NZ_SMAR01000033.1"/>
</dbReference>
<evidence type="ECO:0000259" key="2">
    <source>
        <dbReference type="Pfam" id="PF02557"/>
    </source>
</evidence>